<keyword evidence="1" id="KW-1133">Transmembrane helix</keyword>
<dbReference type="EMBL" id="MK629528">
    <property type="protein sequence ID" value="QBZ71512.1"/>
    <property type="molecule type" value="Genomic_DNA"/>
</dbReference>
<protein>
    <submittedName>
        <fullName evidence="2">Uncharacterized protein</fullName>
    </submittedName>
</protein>
<dbReference type="GeneID" id="55013090"/>
<name>A0A4D6DYX9_9CAUD</name>
<dbReference type="KEGG" id="vg:55013090"/>
<keyword evidence="1" id="KW-0812">Transmembrane</keyword>
<evidence type="ECO:0000313" key="2">
    <source>
        <dbReference type="EMBL" id="QBZ71512.1"/>
    </source>
</evidence>
<organism evidence="2 3">
    <name type="scientific">Escherichia phage Lidtsur</name>
    <dbReference type="NCBI Taxonomy" id="2562235"/>
    <lineage>
        <taxon>Viruses</taxon>
        <taxon>Duplodnaviria</taxon>
        <taxon>Heunggongvirae</taxon>
        <taxon>Uroviricota</taxon>
        <taxon>Caudoviricetes</taxon>
        <taxon>Autographivirales</taxon>
        <taxon>Autoscriptoviridae</taxon>
        <taxon>Stentvirinae</taxon>
        <taxon>Bonnellvirus</taxon>
        <taxon>Bonnellvirus lidtsur</taxon>
    </lineage>
</organism>
<accession>A0A4D6DYX9</accession>
<proteinExistence type="predicted"/>
<keyword evidence="3" id="KW-1185">Reference proteome</keyword>
<keyword evidence="1" id="KW-0472">Membrane</keyword>
<reference evidence="3" key="1">
    <citation type="submission" date="2019-03" db="EMBL/GenBank/DDBJ databases">
        <authorList>
            <person name="Olsen N.S."/>
            <person name="Kot W."/>
            <person name="Hansen L.H."/>
        </authorList>
    </citation>
    <scope>NUCLEOTIDE SEQUENCE [LARGE SCALE GENOMIC DNA]</scope>
</reference>
<sequence>MPALEVLAMISCHVGVGTLIIYIVRAAHKSYKR</sequence>
<feature type="transmembrane region" description="Helical" evidence="1">
    <location>
        <begin position="6"/>
        <end position="24"/>
    </location>
</feature>
<dbReference type="Proteomes" id="UP000297092">
    <property type="component" value="Segment"/>
</dbReference>
<evidence type="ECO:0000256" key="1">
    <source>
        <dbReference type="SAM" id="Phobius"/>
    </source>
</evidence>
<evidence type="ECO:0000313" key="3">
    <source>
        <dbReference type="Proteomes" id="UP000297092"/>
    </source>
</evidence>
<dbReference type="RefSeq" id="YP_009821606.1">
    <property type="nucleotide sequence ID" value="NC_048177.1"/>
</dbReference>